<evidence type="ECO:0000256" key="6">
    <source>
        <dbReference type="PROSITE-ProRule" id="PRU01373"/>
    </source>
</evidence>
<dbReference type="InterPro" id="IPR038054">
    <property type="entry name" value="LD_TPept-like_central_sf"/>
</dbReference>
<evidence type="ECO:0000256" key="7">
    <source>
        <dbReference type="SAM" id="Phobius"/>
    </source>
</evidence>
<dbReference type="PANTHER" id="PTHR30582:SF33">
    <property type="entry name" value="EXPORTED PROTEIN"/>
    <property type="match status" value="1"/>
</dbReference>
<dbReference type="GO" id="GO:0018104">
    <property type="term" value="P:peptidoglycan-protein cross-linking"/>
    <property type="evidence" value="ECO:0007669"/>
    <property type="project" value="TreeGrafter"/>
</dbReference>
<dbReference type="InterPro" id="IPR005490">
    <property type="entry name" value="LD_TPept_cat_dom"/>
</dbReference>
<evidence type="ECO:0000259" key="8">
    <source>
        <dbReference type="PROSITE" id="PS52029"/>
    </source>
</evidence>
<evidence type="ECO:0000256" key="5">
    <source>
        <dbReference type="ARBA" id="ARBA00023316"/>
    </source>
</evidence>
<dbReference type="RefSeq" id="WP_041094341.1">
    <property type="nucleotide sequence ID" value="NZ_AP014680.1"/>
</dbReference>
<comment type="pathway">
    <text evidence="1 6">Cell wall biogenesis; peptidoglycan biosynthesis.</text>
</comment>
<dbReference type="KEGG" id="lho:LOOC260_117770"/>
<evidence type="ECO:0000313" key="10">
    <source>
        <dbReference type="Proteomes" id="UP000031620"/>
    </source>
</evidence>
<dbReference type="PANTHER" id="PTHR30582">
    <property type="entry name" value="L,D-TRANSPEPTIDASE"/>
    <property type="match status" value="1"/>
</dbReference>
<accession>A0A0A1GZ48</accession>
<dbReference type="InterPro" id="IPR022029">
    <property type="entry name" value="YoaR-like_PG-bd"/>
</dbReference>
<dbReference type="Gene3D" id="3.10.20.800">
    <property type="match status" value="1"/>
</dbReference>
<dbReference type="InterPro" id="IPR038063">
    <property type="entry name" value="Transpep_catalytic_dom"/>
</dbReference>
<protein>
    <recommendedName>
        <fullName evidence="8">L,D-TPase catalytic domain-containing protein</fullName>
    </recommendedName>
</protein>
<evidence type="ECO:0000256" key="3">
    <source>
        <dbReference type="ARBA" id="ARBA00022960"/>
    </source>
</evidence>
<reference evidence="9 10" key="1">
    <citation type="submission" date="2014-11" db="EMBL/GenBank/DDBJ databases">
        <title>Complete genome sequence and analysis of Lactobacillus hokkaidonensis LOOC260T.</title>
        <authorList>
            <person name="Tanizawa Y."/>
            <person name="Tohno M."/>
            <person name="Kaminuma E."/>
            <person name="Nakamura Y."/>
            <person name="Arita M."/>
        </authorList>
    </citation>
    <scope>NUCLEOTIDE SEQUENCE [LARGE SCALE GENOMIC DNA]</scope>
    <source>
        <strain evidence="9 10">LOOC260</strain>
    </source>
</reference>
<dbReference type="CDD" id="cd16913">
    <property type="entry name" value="YkuD_like"/>
    <property type="match status" value="1"/>
</dbReference>
<dbReference type="GO" id="GO:0071555">
    <property type="term" value="P:cell wall organization"/>
    <property type="evidence" value="ECO:0007669"/>
    <property type="project" value="UniProtKB-UniRule"/>
</dbReference>
<feature type="active site" description="Proton donor/acceptor" evidence="6">
    <location>
        <position position="413"/>
    </location>
</feature>
<feature type="domain" description="L,D-TPase catalytic" evidence="8">
    <location>
        <begin position="338"/>
        <end position="458"/>
    </location>
</feature>
<name>A0A0A1GZ48_9LACO</name>
<proteinExistence type="predicted"/>
<evidence type="ECO:0000313" key="9">
    <source>
        <dbReference type="EMBL" id="BAP86283.1"/>
    </source>
</evidence>
<dbReference type="Gene3D" id="2.40.440.10">
    <property type="entry name" value="L,D-transpeptidase catalytic domain-like"/>
    <property type="match status" value="1"/>
</dbReference>
<dbReference type="Pfam" id="PF03734">
    <property type="entry name" value="YkuD"/>
    <property type="match status" value="1"/>
</dbReference>
<keyword evidence="7" id="KW-0472">Membrane</keyword>
<dbReference type="UniPathway" id="UPA00219"/>
<dbReference type="STRING" id="1291742.LOOC260_117770"/>
<organism evidence="9 10">
    <name type="scientific">Paucilactobacillus hokkaidonensis JCM 18461</name>
    <dbReference type="NCBI Taxonomy" id="1291742"/>
    <lineage>
        <taxon>Bacteria</taxon>
        <taxon>Bacillati</taxon>
        <taxon>Bacillota</taxon>
        <taxon>Bacilli</taxon>
        <taxon>Lactobacillales</taxon>
        <taxon>Lactobacillaceae</taxon>
        <taxon>Paucilactobacillus</taxon>
    </lineage>
</organism>
<feature type="transmembrane region" description="Helical" evidence="7">
    <location>
        <begin position="12"/>
        <end position="32"/>
    </location>
</feature>
<dbReference type="GO" id="GO:0005576">
    <property type="term" value="C:extracellular region"/>
    <property type="evidence" value="ECO:0007669"/>
    <property type="project" value="TreeGrafter"/>
</dbReference>
<keyword evidence="2" id="KW-0808">Transferase</keyword>
<evidence type="ECO:0000256" key="2">
    <source>
        <dbReference type="ARBA" id="ARBA00022679"/>
    </source>
</evidence>
<keyword evidence="7" id="KW-1133">Transmembrane helix</keyword>
<dbReference type="InterPro" id="IPR050979">
    <property type="entry name" value="LD-transpeptidase"/>
</dbReference>
<feature type="active site" description="Nucleophile" evidence="6">
    <location>
        <position position="434"/>
    </location>
</feature>
<dbReference type="GO" id="GO:0071972">
    <property type="term" value="F:peptidoglycan L,D-transpeptidase activity"/>
    <property type="evidence" value="ECO:0007669"/>
    <property type="project" value="TreeGrafter"/>
</dbReference>
<evidence type="ECO:0000256" key="1">
    <source>
        <dbReference type="ARBA" id="ARBA00004752"/>
    </source>
</evidence>
<evidence type="ECO:0000256" key="4">
    <source>
        <dbReference type="ARBA" id="ARBA00022984"/>
    </source>
</evidence>
<keyword evidence="4 6" id="KW-0573">Peptidoglycan synthesis</keyword>
<dbReference type="Proteomes" id="UP000031620">
    <property type="component" value="Chromosome"/>
</dbReference>
<dbReference type="PROSITE" id="PS52029">
    <property type="entry name" value="LD_TPASE"/>
    <property type="match status" value="1"/>
</dbReference>
<gene>
    <name evidence="9" type="ORF">LOOC260_117770</name>
</gene>
<dbReference type="GO" id="GO:0016740">
    <property type="term" value="F:transferase activity"/>
    <property type="evidence" value="ECO:0007669"/>
    <property type="project" value="UniProtKB-KW"/>
</dbReference>
<sequence length="458" mass="50699">MRTQQTQKSKRIWLWLIPVLLIVIYVGGALHYQHRFLPKTEVFGIKVAGKTTDQAASILDKNIKTTKYIFKDNGKTVITATGAEIGISRNFKKILTNIETSQSAWSWPVHIFTKPSISLNKATAIIDSTTLNQFSRQTAATLNKTRTASHDAQLAFKNGKLVTTKEVNGNQISAAKLATVIKHNVLSDQNTVALKKAYDQPKVTTSMKTFKQLKTKLDSISQVSGVLKIQKHNVKITKNEVQGWIDINGTSMAISKEKVGKTLDKLDNKYATYNKTRHFKSTARGTVDVPAGIYGWSINQTKEIPALISAVKAGKSFNKTVITKGTGYHEDGTDIGNTYIEVDKQNQMEYYYKDGKLSMSSAVVTGNPTKGKATPPGIYDIWSKQRNATLRGENYATKVSYWMPIDDTGVGLHDSPWQPQYGGDWYLTHGSHGCVNNPPTFIAKLYDAVSVGTPVIVF</sequence>
<dbReference type="Pfam" id="PF12229">
    <property type="entry name" value="PG_binding_4"/>
    <property type="match status" value="2"/>
</dbReference>
<dbReference type="AlphaFoldDB" id="A0A0A1GZ48"/>
<keyword evidence="3 6" id="KW-0133">Cell shape</keyword>
<keyword evidence="7" id="KW-0812">Transmembrane</keyword>
<dbReference type="SUPFAM" id="SSF143985">
    <property type="entry name" value="L,D-transpeptidase pre-catalytic domain-like"/>
    <property type="match status" value="1"/>
</dbReference>
<dbReference type="SUPFAM" id="SSF141523">
    <property type="entry name" value="L,D-transpeptidase catalytic domain-like"/>
    <property type="match status" value="1"/>
</dbReference>
<dbReference type="GO" id="GO:0008360">
    <property type="term" value="P:regulation of cell shape"/>
    <property type="evidence" value="ECO:0007669"/>
    <property type="project" value="UniProtKB-UniRule"/>
</dbReference>
<dbReference type="EMBL" id="AP014680">
    <property type="protein sequence ID" value="BAP86283.1"/>
    <property type="molecule type" value="Genomic_DNA"/>
</dbReference>
<dbReference type="HOGENOM" id="CLU_022707_2_1_9"/>
<keyword evidence="5 6" id="KW-0961">Cell wall biogenesis/degradation</keyword>